<evidence type="ECO:0000313" key="24">
    <source>
        <dbReference type="Proteomes" id="UP000289562"/>
    </source>
</evidence>
<protein>
    <recommendedName>
        <fullName evidence="15">Phenylalanine--tRNA ligase beta subunit</fullName>
        <ecNumber evidence="15">6.1.1.20</ecNumber>
    </recommendedName>
    <alternativeName>
        <fullName evidence="15">Phenylalanyl-tRNA synthetase beta subunit</fullName>
        <shortName evidence="15">PheRS</shortName>
    </alternativeName>
</protein>
<dbReference type="PANTHER" id="PTHR10947:SF0">
    <property type="entry name" value="PHENYLALANINE--TRNA LIGASE BETA SUBUNIT"/>
    <property type="match status" value="1"/>
</dbReference>
<keyword evidence="7 15" id="KW-0479">Metal-binding</keyword>
<evidence type="ECO:0000256" key="10">
    <source>
        <dbReference type="ARBA" id="ARBA00022842"/>
    </source>
</evidence>
<dbReference type="Gene3D" id="3.30.70.380">
    <property type="entry name" value="Ferrodoxin-fold anticodon-binding domain"/>
    <property type="match status" value="1"/>
</dbReference>
<dbReference type="Pfam" id="PF03147">
    <property type="entry name" value="FDX-ACB"/>
    <property type="match status" value="1"/>
</dbReference>
<evidence type="ECO:0000256" key="9">
    <source>
        <dbReference type="ARBA" id="ARBA00022840"/>
    </source>
</evidence>
<dbReference type="FunFam" id="3.30.930.10:FF:000022">
    <property type="entry name" value="Phenylalanine--tRNA ligase beta subunit"/>
    <property type="match status" value="1"/>
</dbReference>
<dbReference type="GO" id="GO:0004826">
    <property type="term" value="F:phenylalanine-tRNA ligase activity"/>
    <property type="evidence" value="ECO:0007669"/>
    <property type="project" value="UniProtKB-UniRule"/>
</dbReference>
<evidence type="ECO:0000256" key="2">
    <source>
        <dbReference type="ARBA" id="ARBA00008653"/>
    </source>
</evidence>
<gene>
    <name evidence="15 21" type="primary">pheT</name>
    <name evidence="20" type="ORF">AWT83_13095</name>
    <name evidence="22" type="ORF">CYQ77_09425</name>
    <name evidence="21" type="ORF">P6Z85_09360</name>
</gene>
<dbReference type="PROSITE" id="PS51447">
    <property type="entry name" value="FDX_ACB"/>
    <property type="match status" value="1"/>
</dbReference>
<dbReference type="Proteomes" id="UP001260956">
    <property type="component" value="Unassembled WGS sequence"/>
</dbReference>
<evidence type="ECO:0000313" key="21">
    <source>
        <dbReference type="EMBL" id="MDT2370354.1"/>
    </source>
</evidence>
<evidence type="ECO:0000313" key="23">
    <source>
        <dbReference type="Proteomes" id="UP000070452"/>
    </source>
</evidence>
<dbReference type="SUPFAM" id="SSF46955">
    <property type="entry name" value="Putative DNA-binding domain"/>
    <property type="match status" value="1"/>
</dbReference>
<dbReference type="EMBL" id="LRHK01000005">
    <property type="protein sequence ID" value="KWX16462.1"/>
    <property type="molecule type" value="Genomic_DNA"/>
</dbReference>
<dbReference type="PROSITE" id="PS50886">
    <property type="entry name" value="TRBD"/>
    <property type="match status" value="1"/>
</dbReference>
<dbReference type="InterPro" id="IPR002547">
    <property type="entry name" value="tRNA-bd_dom"/>
</dbReference>
<dbReference type="GO" id="GO:0000049">
    <property type="term" value="F:tRNA binding"/>
    <property type="evidence" value="ECO:0007669"/>
    <property type="project" value="UniProtKB-UniRule"/>
</dbReference>
<dbReference type="Pfam" id="PF01588">
    <property type="entry name" value="tRNA_bind"/>
    <property type="match status" value="1"/>
</dbReference>
<feature type="binding site" evidence="15">
    <location>
        <position position="471"/>
    </location>
    <ligand>
        <name>Mg(2+)</name>
        <dbReference type="ChEBI" id="CHEBI:18420"/>
        <note>shared with alpha subunit</note>
    </ligand>
</feature>
<evidence type="ECO:0000256" key="3">
    <source>
        <dbReference type="ARBA" id="ARBA00011209"/>
    </source>
</evidence>
<dbReference type="SUPFAM" id="SSF54991">
    <property type="entry name" value="Anticodon-binding domain of PheRS"/>
    <property type="match status" value="1"/>
</dbReference>
<keyword evidence="8 15" id="KW-0547">Nucleotide-binding</keyword>
<comment type="subunit">
    <text evidence="3 15">Tetramer of two alpha and two beta subunits.</text>
</comment>
<dbReference type="InterPro" id="IPR036690">
    <property type="entry name" value="Fdx_antiC-bd_sf"/>
</dbReference>
<name>A0A132P399_ENTFC</name>
<dbReference type="InterPro" id="IPR033714">
    <property type="entry name" value="tRNA_bind_bactPheRS"/>
</dbReference>
<dbReference type="FunFam" id="2.40.50.140:FF:000045">
    <property type="entry name" value="Phenylalanine--tRNA ligase beta subunit"/>
    <property type="match status" value="1"/>
</dbReference>
<dbReference type="InterPro" id="IPR005146">
    <property type="entry name" value="B3/B4_tRNA-bd"/>
</dbReference>
<accession>A0A132P399</accession>
<feature type="domain" description="TRNA-binding" evidence="17">
    <location>
        <begin position="40"/>
        <end position="155"/>
    </location>
</feature>
<dbReference type="SUPFAM" id="SSF55681">
    <property type="entry name" value="Class II aaRS and biotin synthetases"/>
    <property type="match status" value="1"/>
</dbReference>
<evidence type="ECO:0000259" key="17">
    <source>
        <dbReference type="PROSITE" id="PS50886"/>
    </source>
</evidence>
<dbReference type="SUPFAM" id="SSF56037">
    <property type="entry name" value="PheT/TilS domain"/>
    <property type="match status" value="1"/>
</dbReference>
<evidence type="ECO:0000256" key="1">
    <source>
        <dbReference type="ARBA" id="ARBA00004496"/>
    </source>
</evidence>
<dbReference type="Pfam" id="PF03483">
    <property type="entry name" value="B3_4"/>
    <property type="match status" value="1"/>
</dbReference>
<dbReference type="Pfam" id="PF03484">
    <property type="entry name" value="B5"/>
    <property type="match status" value="1"/>
</dbReference>
<keyword evidence="4 15" id="KW-0963">Cytoplasm</keyword>
<evidence type="ECO:0000256" key="5">
    <source>
        <dbReference type="ARBA" id="ARBA00022555"/>
    </source>
</evidence>
<dbReference type="SUPFAM" id="SSF50249">
    <property type="entry name" value="Nucleic acid-binding proteins"/>
    <property type="match status" value="1"/>
</dbReference>
<dbReference type="FunFam" id="3.30.56.10:FF:000002">
    <property type="entry name" value="Phenylalanine--tRNA ligase beta subunit"/>
    <property type="match status" value="1"/>
</dbReference>
<feature type="binding site" evidence="15">
    <location>
        <position position="472"/>
    </location>
    <ligand>
        <name>Mg(2+)</name>
        <dbReference type="ChEBI" id="CHEBI:18420"/>
        <note>shared with alpha subunit</note>
    </ligand>
</feature>
<dbReference type="InterPro" id="IPR009061">
    <property type="entry name" value="DNA-bd_dom_put_sf"/>
</dbReference>
<dbReference type="GO" id="GO:0005524">
    <property type="term" value="F:ATP binding"/>
    <property type="evidence" value="ECO:0007669"/>
    <property type="project" value="UniProtKB-UniRule"/>
</dbReference>
<feature type="domain" description="B5" evidence="19">
    <location>
        <begin position="409"/>
        <end position="484"/>
    </location>
</feature>
<dbReference type="EC" id="6.1.1.20" evidence="15"/>
<dbReference type="GO" id="GO:0140096">
    <property type="term" value="F:catalytic activity, acting on a protein"/>
    <property type="evidence" value="ECO:0007669"/>
    <property type="project" value="UniProtKB-ARBA"/>
</dbReference>
<evidence type="ECO:0000313" key="22">
    <source>
        <dbReference type="EMBL" id="RXU86648.1"/>
    </source>
</evidence>
<dbReference type="NCBIfam" id="TIGR00472">
    <property type="entry name" value="pheT_bact"/>
    <property type="match status" value="1"/>
</dbReference>
<dbReference type="InterPro" id="IPR045060">
    <property type="entry name" value="Phe-tRNA-ligase_IIc_bsu"/>
</dbReference>
<dbReference type="Gene3D" id="3.30.56.10">
    <property type="match status" value="2"/>
</dbReference>
<keyword evidence="10 15" id="KW-0460">Magnesium</keyword>
<evidence type="ECO:0000256" key="7">
    <source>
        <dbReference type="ARBA" id="ARBA00022723"/>
    </source>
</evidence>
<evidence type="ECO:0000256" key="11">
    <source>
        <dbReference type="ARBA" id="ARBA00022884"/>
    </source>
</evidence>
<dbReference type="SMART" id="SM00873">
    <property type="entry name" value="B3_4"/>
    <property type="match status" value="1"/>
</dbReference>
<keyword evidence="12 15" id="KW-0648">Protein biosynthesis</keyword>
<dbReference type="PANTHER" id="PTHR10947">
    <property type="entry name" value="PHENYLALANYL-TRNA SYNTHETASE BETA CHAIN AND LEUCINE-RICH REPEAT-CONTAINING PROTEIN 47"/>
    <property type="match status" value="1"/>
</dbReference>
<organism evidence="20 23">
    <name type="scientific">Enterococcus faecium</name>
    <name type="common">Streptococcus faecium</name>
    <dbReference type="NCBI Taxonomy" id="1352"/>
    <lineage>
        <taxon>Bacteria</taxon>
        <taxon>Bacillati</taxon>
        <taxon>Bacillota</taxon>
        <taxon>Bacilli</taxon>
        <taxon>Lactobacillales</taxon>
        <taxon>Enterococcaceae</taxon>
        <taxon>Enterococcus</taxon>
    </lineage>
</organism>
<feature type="binding site" evidence="15">
    <location>
        <position position="462"/>
    </location>
    <ligand>
        <name>Mg(2+)</name>
        <dbReference type="ChEBI" id="CHEBI:18420"/>
        <note>shared with alpha subunit</note>
    </ligand>
</feature>
<keyword evidence="13 15" id="KW-0030">Aminoacyl-tRNA synthetase</keyword>
<dbReference type="Proteomes" id="UP000289562">
    <property type="component" value="Unassembled WGS sequence"/>
</dbReference>
<dbReference type="Gene3D" id="2.40.50.140">
    <property type="entry name" value="Nucleic acid-binding proteins"/>
    <property type="match status" value="1"/>
</dbReference>
<dbReference type="InterPro" id="IPR045864">
    <property type="entry name" value="aa-tRNA-synth_II/BPL/LPL"/>
</dbReference>
<feature type="binding site" evidence="15">
    <location>
        <position position="468"/>
    </location>
    <ligand>
        <name>Mg(2+)</name>
        <dbReference type="ChEBI" id="CHEBI:18420"/>
        <note>shared with alpha subunit</note>
    </ligand>
</feature>
<comment type="cofactor">
    <cofactor evidence="15">
        <name>Mg(2+)</name>
        <dbReference type="ChEBI" id="CHEBI:18420"/>
    </cofactor>
    <text evidence="15">Binds 2 magnesium ions per tetramer.</text>
</comment>
<dbReference type="EMBL" id="PJVH01000029">
    <property type="protein sequence ID" value="RXU86648.1"/>
    <property type="molecule type" value="Genomic_DNA"/>
</dbReference>
<dbReference type="InterPro" id="IPR004532">
    <property type="entry name" value="Phe-tRNA-ligase_IIc_bsu_bact"/>
</dbReference>
<dbReference type="FunFam" id="3.30.70.380:FF:000001">
    <property type="entry name" value="Phenylalanine--tRNA ligase beta subunit"/>
    <property type="match status" value="1"/>
</dbReference>
<dbReference type="NCBIfam" id="NF045760">
    <property type="entry name" value="YtpR"/>
    <property type="match status" value="1"/>
</dbReference>
<reference evidence="21" key="3">
    <citation type="submission" date="2023-03" db="EMBL/GenBank/DDBJ databases">
        <authorList>
            <person name="Shen W."/>
            <person name="Cai J."/>
        </authorList>
    </citation>
    <scope>NUCLEOTIDE SEQUENCE</scope>
    <source>
        <strain evidence="21">B1010-2</strain>
    </source>
</reference>
<dbReference type="GO" id="GO:0016740">
    <property type="term" value="F:transferase activity"/>
    <property type="evidence" value="ECO:0007669"/>
    <property type="project" value="UniProtKB-ARBA"/>
</dbReference>
<dbReference type="InterPro" id="IPR020825">
    <property type="entry name" value="Phe-tRNA_synthase-like_B3/B4"/>
</dbReference>
<sequence length="806" mass="89601">MLVSYKWLNRYVDLSNVTPKELADKMSVTGIEVEGVTVPEEGLKKIVVGEVKECVPHPDSDHLSICQVDIGEDELSQIVCGAPNVKVGIKVIVALPNSRIAGNVKIKKGKMRGQVSNGMICSLQEIGYSDSVIPKEYAEGIYYMPQEAVNGDPVFPYLDMDDSIIELSITPNRADALSMRGVAYEVGAIYRQTPTFDDEKLLESSRPASDKIQVEVEDKEAVPAYQIRIIEGVRIQPSPQWLQNLLMNEGIRPINNVVDVTNYILLLFGQPLHAFDYDKLKSKEIFVRRAKENETLVTLDGESRELTTDNLVITNGKEPVALAGVMGGLDSEITNETTTVALESALFDPISIRRTAKQFNLRSESSARFEKGINHATVGEASEVAAAMIVSLAGGEVLQGAVKGSEIKAEDVSVKISLERINQYLGTSLVVKEVNEIFEALGFSYEEKEHVYSVVVPPRRWDIQIEADIIEEVARIYGYDQLPSTLPSGETVAGSLSKEQETTRKIRTIFEGSGLSEAISYALTTEEKSRQFVINESNITRLDWPMSEERSVLRMNLISGLLDDISYNTARKNTEIALYEIGRVFFQENDPCTHLPQEVKHAAIAISGIWEEKDWQTKAQNVDFFTIKGLLENLFEQLGITEDVHYQTVTEMKEMHPGRTAAIYLGEKFIGFVGQVHPTIAKSYDIPETYVAEFDLSAVVEAAQKGIVFEAVTKFPAVSRDIALLVKETVTNQELTEVIRSAAGRFLTDIQLFDVYQGENIEKGHKSMAYSLTFVNPEATLTDEEINKGMEKVEKALVENLEASIR</sequence>
<dbReference type="SMART" id="SM00896">
    <property type="entry name" value="FDX-ACB"/>
    <property type="match status" value="1"/>
</dbReference>
<dbReference type="InterPro" id="IPR041616">
    <property type="entry name" value="PheRS_beta_core"/>
</dbReference>
<keyword evidence="6 15" id="KW-0436">Ligase</keyword>
<dbReference type="Proteomes" id="UP000070452">
    <property type="component" value="Unassembled WGS sequence"/>
</dbReference>
<comment type="similarity">
    <text evidence="2 15">Belongs to the phenylalanyl-tRNA synthetase beta subunit family. Type 1 subfamily.</text>
</comment>
<dbReference type="CDD" id="cd00769">
    <property type="entry name" value="PheRS_beta_core"/>
    <property type="match status" value="1"/>
</dbReference>
<evidence type="ECO:0000256" key="6">
    <source>
        <dbReference type="ARBA" id="ARBA00022598"/>
    </source>
</evidence>
<keyword evidence="11 16" id="KW-0694">RNA-binding</keyword>
<dbReference type="GO" id="GO:0006432">
    <property type="term" value="P:phenylalanyl-tRNA aminoacylation"/>
    <property type="evidence" value="ECO:0007669"/>
    <property type="project" value="UniProtKB-UniRule"/>
</dbReference>
<proteinExistence type="inferred from homology"/>
<dbReference type="PROSITE" id="PS51483">
    <property type="entry name" value="B5"/>
    <property type="match status" value="1"/>
</dbReference>
<dbReference type="GO" id="GO:0000287">
    <property type="term" value="F:magnesium ion binding"/>
    <property type="evidence" value="ECO:0007669"/>
    <property type="project" value="UniProtKB-UniRule"/>
</dbReference>
<feature type="domain" description="FDX-ACB" evidence="18">
    <location>
        <begin position="713"/>
        <end position="806"/>
    </location>
</feature>
<dbReference type="InterPro" id="IPR005121">
    <property type="entry name" value="Fdx_antiC-bd"/>
</dbReference>
<evidence type="ECO:0000256" key="4">
    <source>
        <dbReference type="ARBA" id="ARBA00022490"/>
    </source>
</evidence>
<dbReference type="FunFam" id="3.50.40.10:FF:000001">
    <property type="entry name" value="Phenylalanine--tRNA ligase beta subunit"/>
    <property type="match status" value="1"/>
</dbReference>
<evidence type="ECO:0000259" key="19">
    <source>
        <dbReference type="PROSITE" id="PS51483"/>
    </source>
</evidence>
<evidence type="ECO:0000256" key="16">
    <source>
        <dbReference type="PROSITE-ProRule" id="PRU00209"/>
    </source>
</evidence>
<dbReference type="InterPro" id="IPR012340">
    <property type="entry name" value="NA-bd_OB-fold"/>
</dbReference>
<comment type="subcellular location">
    <subcellularLocation>
        <location evidence="1 15">Cytoplasm</location>
    </subcellularLocation>
</comment>
<dbReference type="Pfam" id="PF17759">
    <property type="entry name" value="tRNA_synthFbeta"/>
    <property type="match status" value="1"/>
</dbReference>
<evidence type="ECO:0000256" key="14">
    <source>
        <dbReference type="ARBA" id="ARBA00049255"/>
    </source>
</evidence>
<dbReference type="RefSeq" id="WP_002297428.1">
    <property type="nucleotide sequence ID" value="NZ_CAMRQD010000044.1"/>
</dbReference>
<evidence type="ECO:0000256" key="8">
    <source>
        <dbReference type="ARBA" id="ARBA00022741"/>
    </source>
</evidence>
<dbReference type="AlphaFoldDB" id="A0A132P399"/>
<evidence type="ECO:0000259" key="18">
    <source>
        <dbReference type="PROSITE" id="PS51447"/>
    </source>
</evidence>
<evidence type="ECO:0000256" key="13">
    <source>
        <dbReference type="ARBA" id="ARBA00023146"/>
    </source>
</evidence>
<comment type="caution">
    <text evidence="20">The sequence shown here is derived from an EMBL/GenBank/DDBJ whole genome shotgun (WGS) entry which is preliminary data.</text>
</comment>
<reference evidence="20 23" key="1">
    <citation type="submission" date="2016-01" db="EMBL/GenBank/DDBJ databases">
        <title>Molecular Mechanisms for transfer of large genomic segments between Enterococcus faecium strains.</title>
        <authorList>
            <person name="Garcia-Solache M.A."/>
            <person name="Lebreton F."/>
            <person name="Mclaughlin R.E."/>
            <person name="Whiteaker J.D."/>
            <person name="Gilmore M.S."/>
            <person name="Rice L.B."/>
        </authorList>
    </citation>
    <scope>NUCLEOTIDE SEQUENCE [LARGE SCALE GENOMIC DNA]</scope>
    <source>
        <strain evidence="20 23">D344RRF x C68</strain>
    </source>
</reference>
<evidence type="ECO:0000256" key="15">
    <source>
        <dbReference type="HAMAP-Rule" id="MF_00283"/>
    </source>
</evidence>
<reference evidence="22 24" key="2">
    <citation type="submission" date="2017-12" db="EMBL/GenBank/DDBJ databases">
        <title>A pool of 800 enterococci isolated from chicken carcass rinse samples from New Zealand.</title>
        <authorList>
            <person name="Zhang J."/>
            <person name="Rogers L."/>
            <person name="Midwinter A."/>
            <person name="French N."/>
        </authorList>
    </citation>
    <scope>NUCLEOTIDE SEQUENCE [LARGE SCALE GENOMIC DNA]</scope>
    <source>
        <strain evidence="22 24">EN697</strain>
    </source>
</reference>
<comment type="catalytic activity">
    <reaction evidence="14 15">
        <text>tRNA(Phe) + L-phenylalanine + ATP = L-phenylalanyl-tRNA(Phe) + AMP + diphosphate + H(+)</text>
        <dbReference type="Rhea" id="RHEA:19413"/>
        <dbReference type="Rhea" id="RHEA-COMP:9668"/>
        <dbReference type="Rhea" id="RHEA-COMP:9699"/>
        <dbReference type="ChEBI" id="CHEBI:15378"/>
        <dbReference type="ChEBI" id="CHEBI:30616"/>
        <dbReference type="ChEBI" id="CHEBI:33019"/>
        <dbReference type="ChEBI" id="CHEBI:58095"/>
        <dbReference type="ChEBI" id="CHEBI:78442"/>
        <dbReference type="ChEBI" id="CHEBI:78531"/>
        <dbReference type="ChEBI" id="CHEBI:456215"/>
        <dbReference type="EC" id="6.1.1.20"/>
    </reaction>
</comment>
<dbReference type="GO" id="GO:0009328">
    <property type="term" value="C:phenylalanine-tRNA ligase complex"/>
    <property type="evidence" value="ECO:0007669"/>
    <property type="project" value="TreeGrafter"/>
</dbReference>
<dbReference type="CDD" id="cd02796">
    <property type="entry name" value="tRNA_bind_bactPheRS"/>
    <property type="match status" value="1"/>
</dbReference>
<dbReference type="InterPro" id="IPR005147">
    <property type="entry name" value="tRNA_synthase_B5-dom"/>
</dbReference>
<dbReference type="EMBL" id="JARPTX010000030">
    <property type="protein sequence ID" value="MDT2370354.1"/>
    <property type="molecule type" value="Genomic_DNA"/>
</dbReference>
<keyword evidence="5 16" id="KW-0820">tRNA-binding</keyword>
<dbReference type="HAMAP" id="MF_00283">
    <property type="entry name" value="Phe_tRNA_synth_beta1"/>
    <property type="match status" value="1"/>
</dbReference>
<evidence type="ECO:0000313" key="20">
    <source>
        <dbReference type="EMBL" id="KWX16462.1"/>
    </source>
</evidence>
<dbReference type="SMART" id="SM00874">
    <property type="entry name" value="B5"/>
    <property type="match status" value="1"/>
</dbReference>
<keyword evidence="9 15" id="KW-0067">ATP-binding</keyword>
<dbReference type="Gene3D" id="3.30.930.10">
    <property type="entry name" value="Bira Bifunctional Protein, Domain 2"/>
    <property type="match status" value="1"/>
</dbReference>
<evidence type="ECO:0000256" key="12">
    <source>
        <dbReference type="ARBA" id="ARBA00022917"/>
    </source>
</evidence>
<dbReference type="Gene3D" id="3.50.40.10">
    <property type="entry name" value="Phenylalanyl-trna Synthetase, Chain B, domain 3"/>
    <property type="match status" value="1"/>
</dbReference>